<feature type="domain" description="Glycosyltransferase 2-like" evidence="1">
    <location>
        <begin position="3"/>
        <end position="138"/>
    </location>
</feature>
<dbReference type="PANTHER" id="PTHR22916:SF3">
    <property type="entry name" value="UDP-GLCNAC:BETAGAL BETA-1,3-N-ACETYLGLUCOSAMINYLTRANSFERASE-LIKE PROTEIN 1"/>
    <property type="match status" value="1"/>
</dbReference>
<protein>
    <submittedName>
        <fullName evidence="2">Glycosyltransferase</fullName>
        <ecNumber evidence="2">2.4.-.-</ecNumber>
    </submittedName>
</protein>
<dbReference type="EMBL" id="CP159289">
    <property type="protein sequence ID" value="XCH26597.1"/>
    <property type="molecule type" value="Genomic_DNA"/>
</dbReference>
<dbReference type="Pfam" id="PF00535">
    <property type="entry name" value="Glycos_transf_2"/>
    <property type="match status" value="1"/>
</dbReference>
<evidence type="ECO:0000313" key="2">
    <source>
        <dbReference type="EMBL" id="XCH26597.1"/>
    </source>
</evidence>
<evidence type="ECO:0000259" key="1">
    <source>
        <dbReference type="Pfam" id="PF00535"/>
    </source>
</evidence>
<dbReference type="SUPFAM" id="SSF53448">
    <property type="entry name" value="Nucleotide-diphospho-sugar transferases"/>
    <property type="match status" value="1"/>
</dbReference>
<dbReference type="InterPro" id="IPR029044">
    <property type="entry name" value="Nucleotide-diphossugar_trans"/>
</dbReference>
<sequence>MLTILIPTYNRMEFLIKNLEILSEIIPAGGFTEEVSLIVSDNCSTDNTYHEVKRFKDEAKIGITLHRQDTNIGLKANALFVLEKSTTDYVMYLGDDDFIDAGYLATCMKLIRKDAKTTVIVPNYVPVSVDNELVADSRDLIGPVQRFEPGFDSILKYSWKGHQISGIVLKREGLHDAYMKYGVDNIYPFVFFVSYSGLNGVGYLIKDNPVRVTQPVKKKDWGYGDDGLVGEIFDNYKKLPVSSIQRFRLETTLLYIQNWRLLMYRKFGAKVFWKAVCKIGYGKSSSMLFSLFFPVLLVLIKLKRK</sequence>
<dbReference type="AlphaFoldDB" id="A0AAU8FRZ6"/>
<dbReference type="Gene3D" id="3.90.550.10">
    <property type="entry name" value="Spore Coat Polysaccharide Biosynthesis Protein SpsA, Chain A"/>
    <property type="match status" value="1"/>
</dbReference>
<organism evidence="2">
    <name type="scientific">Dyadobacter sp. 676</name>
    <dbReference type="NCBI Taxonomy" id="3088362"/>
    <lineage>
        <taxon>Bacteria</taxon>
        <taxon>Pseudomonadati</taxon>
        <taxon>Bacteroidota</taxon>
        <taxon>Cytophagia</taxon>
        <taxon>Cytophagales</taxon>
        <taxon>Spirosomataceae</taxon>
        <taxon>Dyadobacter</taxon>
    </lineage>
</organism>
<reference evidence="2" key="1">
    <citation type="submission" date="2024-06" db="EMBL/GenBank/DDBJ databases">
        <title>Sequencing and assembly of the genome of Dyadobacter sp. strain 676, a symbiont of Cyamopsis tetragonoloba.</title>
        <authorList>
            <person name="Guro P."/>
            <person name="Sazanova A."/>
            <person name="Kuznetsova I."/>
            <person name="Belimov A."/>
            <person name="Safronova V."/>
        </authorList>
    </citation>
    <scope>NUCLEOTIDE SEQUENCE</scope>
    <source>
        <strain evidence="2">676</strain>
    </source>
</reference>
<dbReference type="RefSeq" id="WP_353721887.1">
    <property type="nucleotide sequence ID" value="NZ_CP159289.1"/>
</dbReference>
<dbReference type="InterPro" id="IPR001173">
    <property type="entry name" value="Glyco_trans_2-like"/>
</dbReference>
<name>A0AAU8FRZ6_9BACT</name>
<accession>A0AAU8FRZ6</accession>
<gene>
    <name evidence="2" type="ORF">ABV298_09450</name>
</gene>
<proteinExistence type="predicted"/>
<keyword evidence="2" id="KW-0808">Transferase</keyword>
<dbReference type="GO" id="GO:0016758">
    <property type="term" value="F:hexosyltransferase activity"/>
    <property type="evidence" value="ECO:0007669"/>
    <property type="project" value="UniProtKB-ARBA"/>
</dbReference>
<dbReference type="PANTHER" id="PTHR22916">
    <property type="entry name" value="GLYCOSYLTRANSFERASE"/>
    <property type="match status" value="1"/>
</dbReference>
<dbReference type="EC" id="2.4.-.-" evidence="2"/>
<keyword evidence="2" id="KW-0328">Glycosyltransferase</keyword>